<reference evidence="6" key="1">
    <citation type="journal article" date="2019" name="Int. J. Syst. Evol. Microbiol.">
        <title>The Global Catalogue of Microorganisms (GCM) 10K type strain sequencing project: providing services to taxonomists for standard genome sequencing and annotation.</title>
        <authorList>
            <consortium name="The Broad Institute Genomics Platform"/>
            <consortium name="The Broad Institute Genome Sequencing Center for Infectious Disease"/>
            <person name="Wu L."/>
            <person name="Ma J."/>
        </authorList>
    </citation>
    <scope>NUCLEOTIDE SEQUENCE [LARGE SCALE GENOMIC DNA]</scope>
    <source>
        <strain evidence="6">CGMCC 4.7132</strain>
    </source>
</reference>
<dbReference type="SMART" id="SM01294">
    <property type="entry name" value="PKS_PP_betabranch"/>
    <property type="match status" value="1"/>
</dbReference>
<dbReference type="Pfam" id="PF00550">
    <property type="entry name" value="PP-binding"/>
    <property type="match status" value="1"/>
</dbReference>
<protein>
    <submittedName>
        <fullName evidence="5">Phosphopantetheine-binding protein</fullName>
    </submittedName>
</protein>
<dbReference type="InterPro" id="IPR020806">
    <property type="entry name" value="PKS_PP-bd"/>
</dbReference>
<dbReference type="SMART" id="SM00823">
    <property type="entry name" value="PKS_PP"/>
    <property type="match status" value="1"/>
</dbReference>
<dbReference type="PANTHER" id="PTHR43775:SF51">
    <property type="entry name" value="INACTIVE PHENOLPHTHIOCEROL SYNTHESIS POLYKETIDE SYNTHASE TYPE I PKS1-RELATED"/>
    <property type="match status" value="1"/>
</dbReference>
<comment type="caution">
    <text evidence="5">The sequence shown here is derived from an EMBL/GenBank/DDBJ whole genome shotgun (WGS) entry which is preliminary data.</text>
</comment>
<dbReference type="InterPro" id="IPR036736">
    <property type="entry name" value="ACP-like_sf"/>
</dbReference>
<organism evidence="5 6">
    <name type="scientific">Sphaerisporangium dianthi</name>
    <dbReference type="NCBI Taxonomy" id="1436120"/>
    <lineage>
        <taxon>Bacteria</taxon>
        <taxon>Bacillati</taxon>
        <taxon>Actinomycetota</taxon>
        <taxon>Actinomycetes</taxon>
        <taxon>Streptosporangiales</taxon>
        <taxon>Streptosporangiaceae</taxon>
        <taxon>Sphaerisporangium</taxon>
    </lineage>
</organism>
<dbReference type="InterPro" id="IPR006162">
    <property type="entry name" value="Ppantetheine_attach_site"/>
</dbReference>
<dbReference type="Proteomes" id="UP001596004">
    <property type="component" value="Unassembled WGS sequence"/>
</dbReference>
<keyword evidence="1" id="KW-0596">Phosphopantetheine</keyword>
<keyword evidence="3" id="KW-0808">Transferase</keyword>
<evidence type="ECO:0000256" key="2">
    <source>
        <dbReference type="ARBA" id="ARBA00022553"/>
    </source>
</evidence>
<gene>
    <name evidence="5" type="ORF">ACFO60_38580</name>
</gene>
<dbReference type="SUPFAM" id="SSF47336">
    <property type="entry name" value="ACP-like"/>
    <property type="match status" value="1"/>
</dbReference>
<keyword evidence="2" id="KW-0597">Phosphoprotein</keyword>
<dbReference type="Gene3D" id="1.10.1200.10">
    <property type="entry name" value="ACP-like"/>
    <property type="match status" value="1"/>
</dbReference>
<sequence length="192" mass="20423">PRRRAAAEGSGGAAERLRARLRELPERLRSQTVDELVRGQVADIAGFAGPADIDARHSVADLGLDSVAAVELRGRLAARTGLDLPKTFVFDHPTPEAMAAYLLAGLLGPAAAESGHGVFDRLARLEEGVERESLDALARERVADRLRSLLDRLAGAATEAGEAPDGASVTRKIEASTTEELFDFIDNELMGT</sequence>
<dbReference type="InterPro" id="IPR009081">
    <property type="entry name" value="PP-bd_ACP"/>
</dbReference>
<feature type="domain" description="Carrier" evidence="4">
    <location>
        <begin position="31"/>
        <end position="106"/>
    </location>
</feature>
<keyword evidence="6" id="KW-1185">Reference proteome</keyword>
<evidence type="ECO:0000259" key="4">
    <source>
        <dbReference type="PROSITE" id="PS50075"/>
    </source>
</evidence>
<dbReference type="EMBL" id="JBHSFP010000055">
    <property type="protein sequence ID" value="MFC4536711.1"/>
    <property type="molecule type" value="Genomic_DNA"/>
</dbReference>
<name>A0ABV9CTW0_9ACTN</name>
<dbReference type="PROSITE" id="PS50075">
    <property type="entry name" value="CARRIER"/>
    <property type="match status" value="1"/>
</dbReference>
<evidence type="ECO:0000256" key="1">
    <source>
        <dbReference type="ARBA" id="ARBA00022450"/>
    </source>
</evidence>
<proteinExistence type="predicted"/>
<dbReference type="RefSeq" id="WP_380851681.1">
    <property type="nucleotide sequence ID" value="NZ_JBHSFP010000055.1"/>
</dbReference>
<evidence type="ECO:0000313" key="6">
    <source>
        <dbReference type="Proteomes" id="UP001596004"/>
    </source>
</evidence>
<dbReference type="PROSITE" id="PS00012">
    <property type="entry name" value="PHOSPHOPANTETHEINE"/>
    <property type="match status" value="1"/>
</dbReference>
<feature type="non-terminal residue" evidence="5">
    <location>
        <position position="1"/>
    </location>
</feature>
<evidence type="ECO:0000313" key="5">
    <source>
        <dbReference type="EMBL" id="MFC4536711.1"/>
    </source>
</evidence>
<dbReference type="InterPro" id="IPR050091">
    <property type="entry name" value="PKS_NRPS_Biosynth_Enz"/>
</dbReference>
<accession>A0ABV9CTW0</accession>
<dbReference type="PANTHER" id="PTHR43775">
    <property type="entry name" value="FATTY ACID SYNTHASE"/>
    <property type="match status" value="1"/>
</dbReference>
<evidence type="ECO:0000256" key="3">
    <source>
        <dbReference type="ARBA" id="ARBA00022679"/>
    </source>
</evidence>